<sequence>MRGVHTMIAEGVVLEVELGGDAPGSVENADAWVTLADGTRWTATFLTYAEIGWIMGWHRRSGENLSGGHVTCPPDLVVLAEPGVRAMLDAVVDLVATGGHESVLHRIP</sequence>
<comment type="caution">
    <text evidence="1">The sequence shown here is derived from an EMBL/GenBank/DDBJ whole genome shotgun (WGS) entry which is preliminary data.</text>
</comment>
<evidence type="ECO:0000313" key="2">
    <source>
        <dbReference type="Proteomes" id="UP001501624"/>
    </source>
</evidence>
<proteinExistence type="predicted"/>
<keyword evidence="2" id="KW-1185">Reference proteome</keyword>
<reference evidence="2" key="1">
    <citation type="journal article" date="2019" name="Int. J. Syst. Evol. Microbiol.">
        <title>The Global Catalogue of Microorganisms (GCM) 10K type strain sequencing project: providing services to taxonomists for standard genome sequencing and annotation.</title>
        <authorList>
            <consortium name="The Broad Institute Genomics Platform"/>
            <consortium name="The Broad Institute Genome Sequencing Center for Infectious Disease"/>
            <person name="Wu L."/>
            <person name="Ma J."/>
        </authorList>
    </citation>
    <scope>NUCLEOTIDE SEQUENCE [LARGE SCALE GENOMIC DNA]</scope>
    <source>
        <strain evidence="2">JCM 17017</strain>
    </source>
</reference>
<dbReference type="Proteomes" id="UP001501624">
    <property type="component" value="Unassembled WGS sequence"/>
</dbReference>
<organism evidence="1 2">
    <name type="scientific">Amycolatopsis tucumanensis</name>
    <dbReference type="NCBI Taxonomy" id="401106"/>
    <lineage>
        <taxon>Bacteria</taxon>
        <taxon>Bacillati</taxon>
        <taxon>Actinomycetota</taxon>
        <taxon>Actinomycetes</taxon>
        <taxon>Pseudonocardiales</taxon>
        <taxon>Pseudonocardiaceae</taxon>
        <taxon>Amycolatopsis</taxon>
    </lineage>
</organism>
<accession>A0ABP7HJG5</accession>
<evidence type="ECO:0000313" key="1">
    <source>
        <dbReference type="EMBL" id="GAA3796754.1"/>
    </source>
</evidence>
<gene>
    <name evidence="1" type="ORF">GCM10022380_12400</name>
</gene>
<name>A0ABP7HJG5_9PSEU</name>
<protein>
    <submittedName>
        <fullName evidence="1">Uncharacterized protein</fullName>
    </submittedName>
</protein>
<dbReference type="EMBL" id="BAABCM010000001">
    <property type="protein sequence ID" value="GAA3796754.1"/>
    <property type="molecule type" value="Genomic_DNA"/>
</dbReference>